<protein>
    <submittedName>
        <fullName evidence="1">Uncharacterized protein</fullName>
    </submittedName>
</protein>
<evidence type="ECO:0000313" key="1">
    <source>
        <dbReference type="EMBL" id="EPX80944.1"/>
    </source>
</evidence>
<dbReference type="AlphaFoldDB" id="S9S453"/>
<dbReference type="EMBL" id="AONI01000006">
    <property type="protein sequence ID" value="EPX80944.1"/>
    <property type="molecule type" value="Genomic_DNA"/>
</dbReference>
<reference evidence="2" key="1">
    <citation type="journal article" date="2013" name="Stand. Genomic Sci.">
        <title>Genome sequence of the Litoreibacter arenae type strain (DSM 19593(T)), a member of the Roseobacter clade isolated from sea sand.</title>
        <authorList>
            <person name="Riedel T."/>
            <person name="Fiebig A."/>
            <person name="Petersen J."/>
            <person name="Gronow S."/>
            <person name="Kyrpides N.C."/>
            <person name="Goker M."/>
            <person name="Klenk H.P."/>
        </authorList>
    </citation>
    <scope>NUCLEOTIDE SEQUENCE [LARGE SCALE GENOMIC DNA]</scope>
    <source>
        <strain evidence="2">DSM 19593</strain>
    </source>
</reference>
<name>S9S453_9RHOB</name>
<dbReference type="HOGENOM" id="CLU_3235640_0_0_5"/>
<sequence>MAKAAQCEVGGNNSLAFMLCQPKNQRSKNFASSIPGLANIQCI</sequence>
<evidence type="ECO:0000313" key="2">
    <source>
        <dbReference type="Proteomes" id="UP000015351"/>
    </source>
</evidence>
<comment type="caution">
    <text evidence="1">The sequence shown here is derived from an EMBL/GenBank/DDBJ whole genome shotgun (WGS) entry which is preliminary data.</text>
</comment>
<keyword evidence="2" id="KW-1185">Reference proteome</keyword>
<dbReference type="Proteomes" id="UP000015351">
    <property type="component" value="Unassembled WGS sequence"/>
</dbReference>
<gene>
    <name evidence="1" type="ORF">thalar_00389</name>
</gene>
<proteinExistence type="predicted"/>
<organism evidence="1 2">
    <name type="scientific">Litoreibacter arenae DSM 19593</name>
    <dbReference type="NCBI Taxonomy" id="1123360"/>
    <lineage>
        <taxon>Bacteria</taxon>
        <taxon>Pseudomonadati</taxon>
        <taxon>Pseudomonadota</taxon>
        <taxon>Alphaproteobacteria</taxon>
        <taxon>Rhodobacterales</taxon>
        <taxon>Roseobacteraceae</taxon>
        <taxon>Litoreibacter</taxon>
    </lineage>
</organism>
<dbReference type="STRING" id="1123360.thalar_00389"/>
<accession>S9S453</accession>